<gene>
    <name evidence="3" type="ORF">FQU76_21865</name>
</gene>
<feature type="region of interest" description="Disordered" evidence="2">
    <location>
        <begin position="445"/>
        <end position="464"/>
    </location>
</feature>
<name>A0A5B8IJN3_9ACTN</name>
<dbReference type="EMBL" id="CP042266">
    <property type="protein sequence ID" value="QDY78722.1"/>
    <property type="molecule type" value="Genomic_DNA"/>
</dbReference>
<dbReference type="Proteomes" id="UP000320580">
    <property type="component" value="Chromosome"/>
</dbReference>
<dbReference type="SUPFAM" id="SSF89372">
    <property type="entry name" value="Fucose-specific lectin"/>
    <property type="match status" value="1"/>
</dbReference>
<evidence type="ECO:0000313" key="3">
    <source>
        <dbReference type="EMBL" id="QDY78722.1"/>
    </source>
</evidence>
<dbReference type="Pfam" id="PF13517">
    <property type="entry name" value="FG-GAP_3"/>
    <property type="match status" value="1"/>
</dbReference>
<evidence type="ECO:0000256" key="1">
    <source>
        <dbReference type="ARBA" id="ARBA00022729"/>
    </source>
</evidence>
<accession>A0A5B8IJN3</accession>
<dbReference type="InterPro" id="IPR028994">
    <property type="entry name" value="Integrin_alpha_N"/>
</dbReference>
<dbReference type="KEGG" id="sqz:FQU76_21865"/>
<protein>
    <submittedName>
        <fullName evidence="3">VCBS repeat-containing protein</fullName>
    </submittedName>
</protein>
<evidence type="ECO:0000256" key="2">
    <source>
        <dbReference type="SAM" id="MobiDB-lite"/>
    </source>
</evidence>
<dbReference type="RefSeq" id="WP_146482040.1">
    <property type="nucleotide sequence ID" value="NZ_CP042266.1"/>
</dbReference>
<proteinExistence type="predicted"/>
<keyword evidence="4" id="KW-1185">Reference proteome</keyword>
<feature type="compositionally biased region" description="Polar residues" evidence="2">
    <location>
        <begin position="445"/>
        <end position="455"/>
    </location>
</feature>
<sequence length="709" mass="74091">MRTPKKAVIGAALLPALTLTLGAVGTGLATEVVLASPAAAADRAWDKPQPLTGVDASAADKVVITPNGTAVAVWTRGKFGRGQEVWSAVRTASASAWSKPVRIAGDQEMVSDLSVASGRDGAVVVTWHRLAQGWDNHLLSSLLPGAAEWSQPVSVPGVALGRDLVLLARPDGGFTAAWYGLPADEEKGVFTAELPALGGTWSKPSRVTTGTTYELRAAIAADGAVTLAWQDRLGDRGSLRVSTRAAGTDAWSESLEVDTGKWVPTDVSVQTSPSGATLLSWNDSLEQKYKYRPAGSASWGTTEQAPSGSEGWKATSLLLEPDGRVTVVWPDYPRALTSTRALNGIWSQPRPLGDIGSADFWTPSVGRDGTFVAMGSVVRLSEPDELWAVTRSDGVWGKPVLVGRGDIRDGGTVGALTNGRGVGLWTQEIGGTLYETGVNQVWTATTGNPRPSTTTAERRDMVGDDGMPDLYARRPGGSLVVYEGNTSGTLRDPVDGGAWPATSTLIPFGDLNGDRANDTLVVDAAGELWRHQPPRGTPVTAKSPHWRIGSGWKGFDGLTYSGDFNADGLPDLVARQTATGDLYLFAGTKAGKLTRTGRIGTGWKGLKIVGAGDLNGDRRADLIARTAKGDLYRYYGTGKGTISSGTKIGSGWGGMADFVGIGDLTGDGKDDVLGRTTTGALYRYAGNGAGNIGSGVKIGSGWHTFTGIG</sequence>
<dbReference type="PANTHER" id="PTHR44103">
    <property type="entry name" value="PROPROTEIN CONVERTASE P"/>
    <property type="match status" value="1"/>
</dbReference>
<evidence type="ECO:0000313" key="4">
    <source>
        <dbReference type="Proteomes" id="UP000320580"/>
    </source>
</evidence>
<dbReference type="InterPro" id="IPR013517">
    <property type="entry name" value="FG-GAP"/>
</dbReference>
<dbReference type="PANTHER" id="PTHR44103:SF1">
    <property type="entry name" value="PROPROTEIN CONVERTASE P"/>
    <property type="match status" value="1"/>
</dbReference>
<reference evidence="3 4" key="1">
    <citation type="submission" date="2019-07" db="EMBL/GenBank/DDBJ databases">
        <authorList>
            <person name="Zhu P."/>
        </authorList>
    </citation>
    <scope>NUCLEOTIDE SEQUENCE [LARGE SCALE GENOMIC DNA]</scope>
    <source>
        <strain evidence="3 4">SSL-25</strain>
    </source>
</reference>
<dbReference type="OrthoDB" id="3275941at2"/>
<organism evidence="3 4">
    <name type="scientific">Streptomyces qinzhouensis</name>
    <dbReference type="NCBI Taxonomy" id="2599401"/>
    <lineage>
        <taxon>Bacteria</taxon>
        <taxon>Bacillati</taxon>
        <taxon>Actinomycetota</taxon>
        <taxon>Actinomycetes</taxon>
        <taxon>Kitasatosporales</taxon>
        <taxon>Streptomycetaceae</taxon>
        <taxon>Streptomyces</taxon>
    </lineage>
</organism>
<dbReference type="SUPFAM" id="SSF69318">
    <property type="entry name" value="Integrin alpha N-terminal domain"/>
    <property type="match status" value="1"/>
</dbReference>
<dbReference type="AlphaFoldDB" id="A0A5B8IJN3"/>
<dbReference type="Gene3D" id="2.115.10.10">
    <property type="entry name" value="Tachylectin 2"/>
    <property type="match status" value="2"/>
</dbReference>
<keyword evidence="1" id="KW-0732">Signal</keyword>